<keyword evidence="7" id="KW-1185">Reference proteome</keyword>
<sequence length="355" mass="38545">MQRITMSGRQNRSQGFSKGWRWCQTFALATGLGASALMGSSAQAAQTLVLGHGAAPGNPRALAAEHMAELVNEYSKGELELTIQGSEQLGSDLQMLQQVQSGALGLSANSQGALANIVPKANVFGLPFLFDSPQAAWQVVDGEIGDEVSEQAEQRGFKVLAWWDNGLRQFTNNVRPITSPSDMKGLKMRTPQDPVTIDTLRALGANPTPLAFGELYVALKQGTVDGQENPVVNIVSSHLEEVQKYLSLSDYRYETTPVVIGLASWQRLSKDNQEALMKAARESTDFERQTLISQTDELLEKLRSDKSIAINNVDTQAFRQATASVDETWEGKLGDIVSRAREAAKSANAQHPGTN</sequence>
<dbReference type="InterPro" id="IPR004682">
    <property type="entry name" value="TRAP_DctP"/>
</dbReference>
<comment type="subcellular location">
    <subcellularLocation>
        <location evidence="1">Cell envelope</location>
    </subcellularLocation>
</comment>
<feature type="signal peptide" evidence="5">
    <location>
        <begin position="1"/>
        <end position="44"/>
    </location>
</feature>
<keyword evidence="3" id="KW-0813">Transport</keyword>
<accession>A0A2R8CH00</accession>
<proteinExistence type="inferred from homology"/>
<organism evidence="6 7">
    <name type="scientific">Kushneria phyllosphaerae</name>
    <dbReference type="NCBI Taxonomy" id="2100822"/>
    <lineage>
        <taxon>Bacteria</taxon>
        <taxon>Pseudomonadati</taxon>
        <taxon>Pseudomonadota</taxon>
        <taxon>Gammaproteobacteria</taxon>
        <taxon>Oceanospirillales</taxon>
        <taxon>Halomonadaceae</taxon>
        <taxon>Kushneria</taxon>
    </lineage>
</organism>
<evidence type="ECO:0000256" key="3">
    <source>
        <dbReference type="ARBA" id="ARBA00022448"/>
    </source>
</evidence>
<comment type="similarity">
    <text evidence="2">Belongs to the bacterial solute-binding protein 7 family.</text>
</comment>
<dbReference type="GO" id="GO:0055085">
    <property type="term" value="P:transmembrane transport"/>
    <property type="evidence" value="ECO:0007669"/>
    <property type="project" value="InterPro"/>
</dbReference>
<feature type="chain" id="PRO_5015339238" evidence="5">
    <location>
        <begin position="45"/>
        <end position="355"/>
    </location>
</feature>
<dbReference type="NCBIfam" id="TIGR00787">
    <property type="entry name" value="dctP"/>
    <property type="match status" value="1"/>
</dbReference>
<dbReference type="InterPro" id="IPR018389">
    <property type="entry name" value="DctP_fam"/>
</dbReference>
<dbReference type="InterPro" id="IPR038404">
    <property type="entry name" value="TRAP_DctP_sf"/>
</dbReference>
<dbReference type="CDD" id="cd13603">
    <property type="entry name" value="PBP2_TRAP_Siap_TeaA_like"/>
    <property type="match status" value="1"/>
</dbReference>
<keyword evidence="4 5" id="KW-0732">Signal</keyword>
<dbReference type="PANTHER" id="PTHR33376:SF4">
    <property type="entry name" value="SIALIC ACID-BINDING PERIPLASMIC PROTEIN SIAP"/>
    <property type="match status" value="1"/>
</dbReference>
<dbReference type="EMBL" id="ONZI01000001">
    <property type="protein sequence ID" value="SPJ32034.1"/>
    <property type="molecule type" value="Genomic_DNA"/>
</dbReference>
<evidence type="ECO:0000256" key="4">
    <source>
        <dbReference type="ARBA" id="ARBA00022729"/>
    </source>
</evidence>
<dbReference type="RefSeq" id="WP_108840948.1">
    <property type="nucleotide sequence ID" value="NZ_ONZI01000001.1"/>
</dbReference>
<dbReference type="OrthoDB" id="9771186at2"/>
<dbReference type="GO" id="GO:0030288">
    <property type="term" value="C:outer membrane-bounded periplasmic space"/>
    <property type="evidence" value="ECO:0007669"/>
    <property type="project" value="InterPro"/>
</dbReference>
<protein>
    <submittedName>
        <fullName evidence="6">2,3-diketo-L-gulonate-binding periplasmic protein YiaO</fullName>
    </submittedName>
</protein>
<gene>
    <name evidence="6" type="primary">yiaO_1</name>
    <name evidence="6" type="ORF">KSP9073_00034</name>
</gene>
<dbReference type="AlphaFoldDB" id="A0A2R8CH00"/>
<name>A0A2R8CH00_9GAMM</name>
<evidence type="ECO:0000256" key="2">
    <source>
        <dbReference type="ARBA" id="ARBA00009023"/>
    </source>
</evidence>
<dbReference type="PANTHER" id="PTHR33376">
    <property type="match status" value="1"/>
</dbReference>
<dbReference type="Proteomes" id="UP000244934">
    <property type="component" value="Unassembled WGS sequence"/>
</dbReference>
<evidence type="ECO:0000256" key="1">
    <source>
        <dbReference type="ARBA" id="ARBA00004196"/>
    </source>
</evidence>
<evidence type="ECO:0000313" key="6">
    <source>
        <dbReference type="EMBL" id="SPJ32034.1"/>
    </source>
</evidence>
<dbReference type="Pfam" id="PF03480">
    <property type="entry name" value="DctP"/>
    <property type="match status" value="1"/>
</dbReference>
<dbReference type="NCBIfam" id="NF037995">
    <property type="entry name" value="TRAP_S1"/>
    <property type="match status" value="1"/>
</dbReference>
<reference evidence="7" key="1">
    <citation type="submission" date="2018-03" db="EMBL/GenBank/DDBJ databases">
        <authorList>
            <person name="Navarro De La Torre S."/>
        </authorList>
    </citation>
    <scope>NUCLEOTIDE SEQUENCE [LARGE SCALE GENOMIC DNA]</scope>
    <source>
        <strain evidence="7">EAod3</strain>
    </source>
</reference>
<dbReference type="PIRSF" id="PIRSF006470">
    <property type="entry name" value="DctB"/>
    <property type="match status" value="1"/>
</dbReference>
<evidence type="ECO:0000313" key="7">
    <source>
        <dbReference type="Proteomes" id="UP000244934"/>
    </source>
</evidence>
<dbReference type="Gene3D" id="3.40.190.170">
    <property type="entry name" value="Bacterial extracellular solute-binding protein, family 7"/>
    <property type="match status" value="1"/>
</dbReference>
<evidence type="ECO:0000256" key="5">
    <source>
        <dbReference type="SAM" id="SignalP"/>
    </source>
</evidence>